<evidence type="ECO:0000256" key="1">
    <source>
        <dbReference type="SAM" id="MobiDB-lite"/>
    </source>
</evidence>
<organism evidence="2">
    <name type="scientific">Amphimedon queenslandica</name>
    <name type="common">Sponge</name>
    <dbReference type="NCBI Taxonomy" id="400682"/>
    <lineage>
        <taxon>Eukaryota</taxon>
        <taxon>Metazoa</taxon>
        <taxon>Porifera</taxon>
        <taxon>Demospongiae</taxon>
        <taxon>Heteroscleromorpha</taxon>
        <taxon>Haplosclerida</taxon>
        <taxon>Niphatidae</taxon>
        <taxon>Amphimedon</taxon>
    </lineage>
</organism>
<accession>A0A1X7U9P1</accession>
<dbReference type="AlphaFoldDB" id="A0A1X7U9P1"/>
<feature type="compositionally biased region" description="Low complexity" evidence="1">
    <location>
        <begin position="34"/>
        <end position="46"/>
    </location>
</feature>
<sequence length="157" mass="17024">MDRIKPAYGEFDHSSTPTPLPHSPPISPSPTPLIPTTTSTTTTTTTEQPSSNDDSPPTLPPPILKTANSPVRTTRSALAVSTALRLCLRAGSSCCLITRILTVSSDGNLLYKDTPFVVFGPDETNVQHFFWIALSFSAHQSHSSSPYQAHYDEDKKL</sequence>
<protein>
    <submittedName>
        <fullName evidence="2">Uncharacterized protein</fullName>
    </submittedName>
</protein>
<reference evidence="2" key="1">
    <citation type="submission" date="2017-05" db="UniProtKB">
        <authorList>
            <consortium name="EnsemblMetazoa"/>
        </authorList>
    </citation>
    <scope>IDENTIFICATION</scope>
</reference>
<feature type="compositionally biased region" description="Basic and acidic residues" evidence="1">
    <location>
        <begin position="1"/>
        <end position="13"/>
    </location>
</feature>
<evidence type="ECO:0000313" key="2">
    <source>
        <dbReference type="EnsemblMetazoa" id="Aqu2.1.24475_001"/>
    </source>
</evidence>
<proteinExistence type="predicted"/>
<name>A0A1X7U9P1_AMPQE</name>
<dbReference type="EnsemblMetazoa" id="Aqu2.1.24475_001">
    <property type="protein sequence ID" value="Aqu2.1.24475_001"/>
    <property type="gene ID" value="Aqu2.1.24475"/>
</dbReference>
<feature type="region of interest" description="Disordered" evidence="1">
    <location>
        <begin position="1"/>
        <end position="72"/>
    </location>
</feature>
<feature type="compositionally biased region" description="Pro residues" evidence="1">
    <location>
        <begin position="18"/>
        <end position="33"/>
    </location>
</feature>
<dbReference type="InParanoid" id="A0A1X7U9P1"/>